<keyword evidence="4" id="KW-1185">Reference proteome</keyword>
<keyword evidence="2" id="KW-0812">Transmembrane</keyword>
<feature type="region of interest" description="Disordered" evidence="1">
    <location>
        <begin position="1"/>
        <end position="35"/>
    </location>
</feature>
<gene>
    <name evidence="3" type="ORF">PaecuDRAFT_3400</name>
</gene>
<keyword evidence="2" id="KW-0472">Membrane</keyword>
<feature type="compositionally biased region" description="Basic and acidic residues" evidence="1">
    <location>
        <begin position="26"/>
        <end position="35"/>
    </location>
</feature>
<dbReference type="eggNOG" id="ENOG5030H6A">
    <property type="taxonomic scope" value="Bacteria"/>
</dbReference>
<dbReference type="Pfam" id="PF11085">
    <property type="entry name" value="YqhR"/>
    <property type="match status" value="1"/>
</dbReference>
<evidence type="ECO:0000256" key="1">
    <source>
        <dbReference type="SAM" id="MobiDB-lite"/>
    </source>
</evidence>
<feature type="transmembrane region" description="Helical" evidence="2">
    <location>
        <begin position="155"/>
        <end position="174"/>
    </location>
</feature>
<keyword evidence="2" id="KW-1133">Transmembrane helix</keyword>
<evidence type="ECO:0000313" key="3">
    <source>
        <dbReference type="EMBL" id="EFM09897.1"/>
    </source>
</evidence>
<dbReference type="OrthoDB" id="2691442at2"/>
<reference evidence="3 4" key="1">
    <citation type="submission" date="2010-07" db="EMBL/GenBank/DDBJ databases">
        <title>The draft genome of Paenibacillus curdlanolyticus YK9.</title>
        <authorList>
            <consortium name="US DOE Joint Genome Institute (JGI-PGF)"/>
            <person name="Lucas S."/>
            <person name="Copeland A."/>
            <person name="Lapidus A."/>
            <person name="Cheng J.-F."/>
            <person name="Bruce D."/>
            <person name="Goodwin L."/>
            <person name="Pitluck S."/>
            <person name="Land M.L."/>
            <person name="Hauser L."/>
            <person name="Chang Y.-J."/>
            <person name="Jeffries C."/>
            <person name="Anderson I.J."/>
            <person name="Johnson E."/>
            <person name="Loganathan U."/>
            <person name="Mulhopadhyay B."/>
            <person name="Kyrpides N."/>
            <person name="Woyke T.J."/>
        </authorList>
    </citation>
    <scope>NUCLEOTIDE SEQUENCE [LARGE SCALE GENOMIC DNA]</scope>
    <source>
        <strain evidence="3 4">YK9</strain>
    </source>
</reference>
<dbReference type="Proteomes" id="UP000005387">
    <property type="component" value="Unassembled WGS sequence"/>
</dbReference>
<name>E0ICL1_9BACL</name>
<organism evidence="3 4">
    <name type="scientific">Paenibacillus curdlanolyticus YK9</name>
    <dbReference type="NCBI Taxonomy" id="717606"/>
    <lineage>
        <taxon>Bacteria</taxon>
        <taxon>Bacillati</taxon>
        <taxon>Bacillota</taxon>
        <taxon>Bacilli</taxon>
        <taxon>Bacillales</taxon>
        <taxon>Paenibacillaceae</taxon>
        <taxon>Paenibacillus</taxon>
    </lineage>
</organism>
<sequence length="195" mass="21598">MARQQKHAVVWSPQSHKSGQKSQKHARNDQGDSSKKHTNPLTFCLSLGFFAGLIWGVVRGVSYWLQFTKVMPGMLAEPFFKHSFLDTGWGYAVGIAVFIVFSMIAALLYYALFGRLAGPYMGIIYGLLWWVAIFAALGPAMKITPALTVIGWDTLLTELCVFTLWGVFIGYSIAFEFTDEASREPIGSKASQSKA</sequence>
<dbReference type="AlphaFoldDB" id="E0ICL1"/>
<evidence type="ECO:0008006" key="5">
    <source>
        <dbReference type="Google" id="ProtNLM"/>
    </source>
</evidence>
<feature type="transmembrane region" description="Helical" evidence="2">
    <location>
        <begin position="89"/>
        <end position="111"/>
    </location>
</feature>
<dbReference type="InterPro" id="IPR024563">
    <property type="entry name" value="YqhR"/>
</dbReference>
<dbReference type="RefSeq" id="WP_006039388.1">
    <property type="nucleotide sequence ID" value="NZ_AEDD01000009.1"/>
</dbReference>
<dbReference type="STRING" id="717606.PaecuDRAFT_3400"/>
<proteinExistence type="predicted"/>
<evidence type="ECO:0000256" key="2">
    <source>
        <dbReference type="SAM" id="Phobius"/>
    </source>
</evidence>
<protein>
    <recommendedName>
        <fullName evidence="5">Membrane protein YqhR</fullName>
    </recommendedName>
</protein>
<dbReference type="EMBL" id="AEDD01000009">
    <property type="protein sequence ID" value="EFM09897.1"/>
    <property type="molecule type" value="Genomic_DNA"/>
</dbReference>
<evidence type="ECO:0000313" key="4">
    <source>
        <dbReference type="Proteomes" id="UP000005387"/>
    </source>
</evidence>
<feature type="transmembrane region" description="Helical" evidence="2">
    <location>
        <begin position="43"/>
        <end position="65"/>
    </location>
</feature>
<accession>E0ICL1</accession>
<feature type="transmembrane region" description="Helical" evidence="2">
    <location>
        <begin position="123"/>
        <end position="143"/>
    </location>
</feature>